<feature type="region of interest" description="Disordered" evidence="1">
    <location>
        <begin position="509"/>
        <end position="529"/>
    </location>
</feature>
<accession>A0AAD4NSV2</accession>
<sequence>MASTQGSAIASFEFSDYIEDEPKMSGEDAEDSSTVTAPAKASVDQGHTATDAYQASGGINNSDRFTNVLHEAADQCGCSETEGMVSNGKMVSQPPGESSECVQEPVKTPQLPNILQKVERGANLPSGTNPENLVDSNRSYLTPPASTIPVSPYGLRNRTQSKLVYDIKYHPMDDTIRPSQAAKRRQAHGEAQTIDSDDLTDAYTVLDAEANSGESSDTQSEEKEEISKQSKKARGSKQAKLHLLPVVGTRCSTRKVSDQKISYNMEIHPQDKYLVVSSDGEDRKTPSKKRRKLAHQGPNADDGSGSAKKVAKKSKPSLQERSRRSDFGTSGGLDSSDAPVFPSVETGNDAIATTKFSHISVINSPPGHGIRRQEGMEVWHYHPRKRYLNHNRDYWPTFPDQPFEIFQEHQLAPEAMEASPLDYEHDNKENITNTGLEHLYDDYSGISVTPSAQNIQSSDERQLANHRALVSEALYSDEAPQSYGLDGNHDTCEVLKDAPMECMDLLASGWNLPPGPTQTETRTESQDSVLDSDLFSEIRGSEL</sequence>
<proteinExistence type="predicted"/>
<feature type="region of interest" description="Disordered" evidence="1">
    <location>
        <begin position="121"/>
        <end position="146"/>
    </location>
</feature>
<feature type="region of interest" description="Disordered" evidence="1">
    <location>
        <begin position="175"/>
        <end position="241"/>
    </location>
</feature>
<reference evidence="2" key="1">
    <citation type="submission" date="2021-07" db="EMBL/GenBank/DDBJ databases">
        <title>Genome Resource of American Ginseng Black Spot Pathogen Alternaria panax.</title>
        <authorList>
            <person name="Qiu C."/>
            <person name="Wang W."/>
            <person name="Liu Z."/>
        </authorList>
    </citation>
    <scope>NUCLEOTIDE SEQUENCE</scope>
    <source>
        <strain evidence="2">BNCC115425</strain>
    </source>
</reference>
<feature type="region of interest" description="Disordered" evidence="1">
    <location>
        <begin position="274"/>
        <end position="345"/>
    </location>
</feature>
<feature type="compositionally biased region" description="Polar residues" evidence="1">
    <location>
        <begin position="125"/>
        <end position="146"/>
    </location>
</feature>
<name>A0AAD4NSV2_9PLEO</name>
<dbReference type="AlphaFoldDB" id="A0AAD4NSV2"/>
<evidence type="ECO:0000313" key="2">
    <source>
        <dbReference type="EMBL" id="KAG9193119.1"/>
    </source>
</evidence>
<dbReference type="EMBL" id="JAANER010000002">
    <property type="protein sequence ID" value="KAG9193119.1"/>
    <property type="molecule type" value="Genomic_DNA"/>
</dbReference>
<feature type="compositionally biased region" description="Basic residues" evidence="1">
    <location>
        <begin position="229"/>
        <end position="240"/>
    </location>
</feature>
<keyword evidence="3" id="KW-1185">Reference proteome</keyword>
<feature type="region of interest" description="Disordered" evidence="1">
    <location>
        <begin position="1"/>
        <end position="62"/>
    </location>
</feature>
<gene>
    <name evidence="2" type="ORF">G6011_03154</name>
</gene>
<evidence type="ECO:0000256" key="1">
    <source>
        <dbReference type="SAM" id="MobiDB-lite"/>
    </source>
</evidence>
<comment type="caution">
    <text evidence="2">The sequence shown here is derived from an EMBL/GenBank/DDBJ whole genome shotgun (WGS) entry which is preliminary data.</text>
</comment>
<organism evidence="2 3">
    <name type="scientific">Alternaria panax</name>
    <dbReference type="NCBI Taxonomy" id="48097"/>
    <lineage>
        <taxon>Eukaryota</taxon>
        <taxon>Fungi</taxon>
        <taxon>Dikarya</taxon>
        <taxon>Ascomycota</taxon>
        <taxon>Pezizomycotina</taxon>
        <taxon>Dothideomycetes</taxon>
        <taxon>Pleosporomycetidae</taxon>
        <taxon>Pleosporales</taxon>
        <taxon>Pleosporineae</taxon>
        <taxon>Pleosporaceae</taxon>
        <taxon>Alternaria</taxon>
        <taxon>Alternaria sect. Panax</taxon>
    </lineage>
</organism>
<dbReference type="Proteomes" id="UP001199106">
    <property type="component" value="Unassembled WGS sequence"/>
</dbReference>
<feature type="compositionally biased region" description="Polar residues" evidence="1">
    <location>
        <begin position="45"/>
        <end position="62"/>
    </location>
</feature>
<evidence type="ECO:0000313" key="3">
    <source>
        <dbReference type="Proteomes" id="UP001199106"/>
    </source>
</evidence>
<protein>
    <submittedName>
        <fullName evidence="2">Uncharacterized protein</fullName>
    </submittedName>
</protein>